<dbReference type="eggNOG" id="COG4639">
    <property type="taxonomic scope" value="Bacteria"/>
</dbReference>
<proteinExistence type="predicted"/>
<accession>F3Z340</accession>
<gene>
    <name evidence="1" type="ORF">Desaf_1955</name>
</gene>
<evidence type="ECO:0008006" key="3">
    <source>
        <dbReference type="Google" id="ProtNLM"/>
    </source>
</evidence>
<dbReference type="Gene3D" id="3.40.50.300">
    <property type="entry name" value="P-loop containing nucleotide triphosphate hydrolases"/>
    <property type="match status" value="1"/>
</dbReference>
<keyword evidence="2" id="KW-1185">Reference proteome</keyword>
<sequence length="156" mass="17541">MSVGHEDQGEELMRLVIMQGLPGAGKSSVVARDYQGLQVVCLDDIRRALGHVFNPATETLVLAHAEIAVRAHLIGGRDVVVDDTHTRAENVLRWLHMGREHGAEVWLHRVECNAEECIRRREGSAVRREDIERMAGNLGRWVITRESFDQVITEEG</sequence>
<dbReference type="Proteomes" id="UP000007844">
    <property type="component" value="Chromosome"/>
</dbReference>
<dbReference type="SUPFAM" id="SSF52540">
    <property type="entry name" value="P-loop containing nucleoside triphosphate hydrolases"/>
    <property type="match status" value="1"/>
</dbReference>
<dbReference type="AlphaFoldDB" id="F3Z340"/>
<dbReference type="InterPro" id="IPR027417">
    <property type="entry name" value="P-loop_NTPase"/>
</dbReference>
<dbReference type="EMBL" id="CP003221">
    <property type="protein sequence ID" value="EGJ50284.1"/>
    <property type="molecule type" value="Genomic_DNA"/>
</dbReference>
<reference evidence="1 2" key="1">
    <citation type="journal article" date="2011" name="J. Bacteriol.">
        <title>Genome sequence of the mercury-methylating and pleomorphic Desulfovibrio africanus Strain Walvis Bay.</title>
        <authorList>
            <person name="Brown S.D."/>
            <person name="Wall J.D."/>
            <person name="Kucken A.M."/>
            <person name="Gilmour C.C."/>
            <person name="Podar M."/>
            <person name="Brandt C.C."/>
            <person name="Teshima H."/>
            <person name="Detter J.C."/>
            <person name="Han C.S."/>
            <person name="Land M.L."/>
            <person name="Lucas S."/>
            <person name="Han J."/>
            <person name="Pennacchio L."/>
            <person name="Nolan M."/>
            <person name="Pitluck S."/>
            <person name="Woyke T."/>
            <person name="Goodwin L."/>
            <person name="Palumbo A.V."/>
            <person name="Elias D.A."/>
        </authorList>
    </citation>
    <scope>NUCLEOTIDE SEQUENCE [LARGE SCALE GENOMIC DNA]</scope>
    <source>
        <strain evidence="1 2">Walvis Bay</strain>
    </source>
</reference>
<dbReference type="HOGENOM" id="CLU_133144_0_0_7"/>
<name>F3Z340_DESAF</name>
<dbReference type="STRING" id="690850.Desaf_1955"/>
<dbReference type="Pfam" id="PF13671">
    <property type="entry name" value="AAA_33"/>
    <property type="match status" value="1"/>
</dbReference>
<evidence type="ECO:0000313" key="2">
    <source>
        <dbReference type="Proteomes" id="UP000007844"/>
    </source>
</evidence>
<dbReference type="KEGG" id="daf:Desaf_1955"/>
<organism evidence="1 2">
    <name type="scientific">Desulfocurvibacter africanus subsp. africanus str. Walvis Bay</name>
    <dbReference type="NCBI Taxonomy" id="690850"/>
    <lineage>
        <taxon>Bacteria</taxon>
        <taxon>Pseudomonadati</taxon>
        <taxon>Thermodesulfobacteriota</taxon>
        <taxon>Desulfovibrionia</taxon>
        <taxon>Desulfovibrionales</taxon>
        <taxon>Desulfovibrionaceae</taxon>
        <taxon>Desulfocurvibacter</taxon>
    </lineage>
</organism>
<evidence type="ECO:0000313" key="1">
    <source>
        <dbReference type="EMBL" id="EGJ50284.1"/>
    </source>
</evidence>
<protein>
    <recommendedName>
        <fullName evidence="3">Kinase</fullName>
    </recommendedName>
</protein>